<dbReference type="EMBL" id="QYUQ01000002">
    <property type="protein sequence ID" value="RJG00898.1"/>
    <property type="molecule type" value="Genomic_DNA"/>
</dbReference>
<comment type="caution">
    <text evidence="6">The sequence shown here is derived from an EMBL/GenBank/DDBJ whole genome shotgun (WGS) entry which is preliminary data.</text>
</comment>
<proteinExistence type="predicted"/>
<dbReference type="AlphaFoldDB" id="A0A3A3FXG6"/>
<reference evidence="7" key="1">
    <citation type="submission" date="2018-09" db="EMBL/GenBank/DDBJ databases">
        <authorList>
            <person name="Zhu H."/>
        </authorList>
    </citation>
    <scope>NUCLEOTIDE SEQUENCE [LARGE SCALE GENOMIC DNA]</scope>
    <source>
        <strain evidence="7">K1S02-23</strain>
    </source>
</reference>
<evidence type="ECO:0000256" key="4">
    <source>
        <dbReference type="SAM" id="Phobius"/>
    </source>
</evidence>
<evidence type="ECO:0000256" key="2">
    <source>
        <dbReference type="ARBA" id="ARBA00022989"/>
    </source>
</evidence>
<feature type="transmembrane region" description="Helical" evidence="4">
    <location>
        <begin position="113"/>
        <end position="136"/>
    </location>
</feature>
<evidence type="ECO:0000259" key="5">
    <source>
        <dbReference type="PROSITE" id="PS50850"/>
    </source>
</evidence>
<keyword evidence="2 4" id="KW-1133">Transmembrane helix</keyword>
<dbReference type="Pfam" id="PF07690">
    <property type="entry name" value="MFS_1"/>
    <property type="match status" value="1"/>
</dbReference>
<evidence type="ECO:0000256" key="1">
    <source>
        <dbReference type="ARBA" id="ARBA00022692"/>
    </source>
</evidence>
<feature type="transmembrane region" description="Helical" evidence="4">
    <location>
        <begin position="180"/>
        <end position="196"/>
    </location>
</feature>
<dbReference type="CDD" id="cd17370">
    <property type="entry name" value="MFS_MJ1317_like"/>
    <property type="match status" value="1"/>
</dbReference>
<keyword evidence="3 4" id="KW-0472">Membrane</keyword>
<feature type="transmembrane region" description="Helical" evidence="4">
    <location>
        <begin position="409"/>
        <end position="428"/>
    </location>
</feature>
<feature type="transmembrane region" description="Helical" evidence="4">
    <location>
        <begin position="202"/>
        <end position="222"/>
    </location>
</feature>
<dbReference type="Proteomes" id="UP000266327">
    <property type="component" value="Unassembled WGS sequence"/>
</dbReference>
<organism evidence="6 7">
    <name type="scientific">Noviherbaspirillum sedimenti</name>
    <dbReference type="NCBI Taxonomy" id="2320865"/>
    <lineage>
        <taxon>Bacteria</taxon>
        <taxon>Pseudomonadati</taxon>
        <taxon>Pseudomonadota</taxon>
        <taxon>Betaproteobacteria</taxon>
        <taxon>Burkholderiales</taxon>
        <taxon>Oxalobacteraceae</taxon>
        <taxon>Noviherbaspirillum</taxon>
    </lineage>
</organism>
<dbReference type="PROSITE" id="PS50850">
    <property type="entry name" value="MFS"/>
    <property type="match status" value="1"/>
</dbReference>
<feature type="transmembrane region" description="Helical" evidence="4">
    <location>
        <begin position="84"/>
        <end position="101"/>
    </location>
</feature>
<dbReference type="GO" id="GO:0022857">
    <property type="term" value="F:transmembrane transporter activity"/>
    <property type="evidence" value="ECO:0007669"/>
    <property type="project" value="InterPro"/>
</dbReference>
<feature type="transmembrane region" description="Helical" evidence="4">
    <location>
        <begin position="318"/>
        <end position="336"/>
    </location>
</feature>
<dbReference type="Gene3D" id="1.20.1250.20">
    <property type="entry name" value="MFS general substrate transporter like domains"/>
    <property type="match status" value="1"/>
</dbReference>
<feature type="transmembrane region" description="Helical" evidence="4">
    <location>
        <begin position="287"/>
        <end position="306"/>
    </location>
</feature>
<gene>
    <name evidence="6" type="ORF">D3878_04270</name>
</gene>
<evidence type="ECO:0000313" key="7">
    <source>
        <dbReference type="Proteomes" id="UP000266327"/>
    </source>
</evidence>
<evidence type="ECO:0000256" key="3">
    <source>
        <dbReference type="ARBA" id="ARBA00023136"/>
    </source>
</evidence>
<keyword evidence="7" id="KW-1185">Reference proteome</keyword>
<protein>
    <submittedName>
        <fullName evidence="6">MFS transporter</fullName>
    </submittedName>
</protein>
<dbReference type="InterPro" id="IPR036259">
    <property type="entry name" value="MFS_trans_sf"/>
</dbReference>
<feature type="transmembrane region" description="Helical" evidence="4">
    <location>
        <begin position="253"/>
        <end position="275"/>
    </location>
</feature>
<dbReference type="InterPro" id="IPR020846">
    <property type="entry name" value="MFS_dom"/>
</dbReference>
<feature type="transmembrane region" description="Helical" evidence="4">
    <location>
        <begin position="342"/>
        <end position="367"/>
    </location>
</feature>
<accession>A0A3A3FXG6</accession>
<evidence type="ECO:0000313" key="6">
    <source>
        <dbReference type="EMBL" id="RJG00898.1"/>
    </source>
</evidence>
<feature type="transmembrane region" description="Helical" evidence="4">
    <location>
        <begin position="43"/>
        <end position="64"/>
    </location>
</feature>
<sequence length="438" mass="46405">MAHVHSPGKFTDTSMYQTESGLNPALHSPALGAASRSRIGAGVYFLGMTSLLTDISAEMVASILPLYLFSVLRLSPFEFGLIDGLYNGSAAIARLASAYWADRRGRHKALAFTGYLLSALAKFALLFAGIAGWLSVAAVLLVDRVGKGIRTSPRDALIASHASAASVGAAFGVHRAMDAVGAIIGPLLATALLLWLPRRFDIVFLGSLCFAVLGLLVFGLCVQAGREGSATAPDQRQSLSLAAMLRTMRSPRFMLLVAAASLLSLFTLSDNMIYLGLQRQLDFDASYLPLLFVATACVFMCLAIPLGRLADRFGHVRVFLAGYLMLGLVYCLYVALPASGNIKLVVCIVLLGAYYAATDGILAALAVKQLPVEMHATGIACIGTLTSLGRMGSSILFGWGWESLGQEQAVGWFGIAMLAMLFLTVLLARKLGQGARSA</sequence>
<dbReference type="PANTHER" id="PTHR23518">
    <property type="entry name" value="C-METHYLTRANSFERASE"/>
    <property type="match status" value="1"/>
</dbReference>
<dbReference type="InterPro" id="IPR011701">
    <property type="entry name" value="MFS"/>
</dbReference>
<name>A0A3A3FXG6_9BURK</name>
<dbReference type="PANTHER" id="PTHR23518:SF2">
    <property type="entry name" value="MAJOR FACILITATOR SUPERFAMILY TRANSPORTER"/>
    <property type="match status" value="1"/>
</dbReference>
<dbReference type="SUPFAM" id="SSF103473">
    <property type="entry name" value="MFS general substrate transporter"/>
    <property type="match status" value="1"/>
</dbReference>
<keyword evidence="1 4" id="KW-0812">Transmembrane</keyword>
<feature type="domain" description="Major facilitator superfamily (MFS) profile" evidence="5">
    <location>
        <begin position="42"/>
        <end position="432"/>
    </location>
</feature>